<protein>
    <recommendedName>
        <fullName evidence="5">Lipoprotein</fullName>
    </recommendedName>
</protein>
<organism evidence="3 4">
    <name type="scientific">Spirosoma profusum</name>
    <dbReference type="NCBI Taxonomy" id="2771354"/>
    <lineage>
        <taxon>Bacteria</taxon>
        <taxon>Pseudomonadati</taxon>
        <taxon>Bacteroidota</taxon>
        <taxon>Cytophagia</taxon>
        <taxon>Cytophagales</taxon>
        <taxon>Cytophagaceae</taxon>
        <taxon>Spirosoma</taxon>
    </lineage>
</organism>
<keyword evidence="4" id="KW-1185">Reference proteome</keyword>
<dbReference type="Proteomes" id="UP000598820">
    <property type="component" value="Unassembled WGS sequence"/>
</dbReference>
<dbReference type="EMBL" id="JACWZY010000030">
    <property type="protein sequence ID" value="MBD2704286.1"/>
    <property type="molecule type" value="Genomic_DNA"/>
</dbReference>
<reference evidence="3" key="1">
    <citation type="submission" date="2020-09" db="EMBL/GenBank/DDBJ databases">
        <authorList>
            <person name="Kim M.K."/>
        </authorList>
    </citation>
    <scope>NUCLEOTIDE SEQUENCE</scope>
    <source>
        <strain evidence="3">BT702</strain>
    </source>
</reference>
<proteinExistence type="predicted"/>
<dbReference type="RefSeq" id="WP_190890736.1">
    <property type="nucleotide sequence ID" value="NZ_JACWZY010000030.1"/>
</dbReference>
<gene>
    <name evidence="3" type="ORF">IC229_26820</name>
</gene>
<evidence type="ECO:0008006" key="5">
    <source>
        <dbReference type="Google" id="ProtNLM"/>
    </source>
</evidence>
<feature type="region of interest" description="Disordered" evidence="1">
    <location>
        <begin position="130"/>
        <end position="189"/>
    </location>
</feature>
<evidence type="ECO:0000313" key="3">
    <source>
        <dbReference type="EMBL" id="MBD2704286.1"/>
    </source>
</evidence>
<feature type="compositionally biased region" description="Basic and acidic residues" evidence="1">
    <location>
        <begin position="156"/>
        <end position="166"/>
    </location>
</feature>
<comment type="caution">
    <text evidence="3">The sequence shown here is derived from an EMBL/GenBank/DDBJ whole genome shotgun (WGS) entry which is preliminary data.</text>
</comment>
<name>A0A926Y5B4_9BACT</name>
<evidence type="ECO:0000313" key="4">
    <source>
        <dbReference type="Proteomes" id="UP000598820"/>
    </source>
</evidence>
<dbReference type="AlphaFoldDB" id="A0A926Y5B4"/>
<accession>A0A926Y5B4</accession>
<feature type="signal peptide" evidence="2">
    <location>
        <begin position="1"/>
        <end position="21"/>
    </location>
</feature>
<sequence length="253" mass="27412">MKIKSLLLAFPVLCFACSSSSTDVSDPALQMEAGPILAKQVTGVHSFTNDFNYEAPCHILEEALIRQTLNLSKEIELEEGHEHDGCAFEWAGNKVILSFGGAKPFSSIQVAEYNFDHLYQGKPTAVVEEPVEEANEATTSGPEPEGTNSETPATDSAEHKPVDSHPTHSGVTAAMPSPTQHAVKSGNYEPVSGVGDKAVWDASTSQLHVLYNNHIINVTVESKGKAVEKKHQAETLSEVLIEKIAENEYTKRL</sequence>
<evidence type="ECO:0000256" key="1">
    <source>
        <dbReference type="SAM" id="MobiDB-lite"/>
    </source>
</evidence>
<feature type="chain" id="PRO_5038078356" description="Lipoprotein" evidence="2">
    <location>
        <begin position="22"/>
        <end position="253"/>
    </location>
</feature>
<keyword evidence="2" id="KW-0732">Signal</keyword>
<evidence type="ECO:0000256" key="2">
    <source>
        <dbReference type="SAM" id="SignalP"/>
    </source>
</evidence>